<feature type="region of interest" description="Disordered" evidence="2">
    <location>
        <begin position="1"/>
        <end position="35"/>
    </location>
</feature>
<dbReference type="EMBL" id="JAUZMY010000023">
    <property type="protein sequence ID" value="MEE2039860.1"/>
    <property type="molecule type" value="Genomic_DNA"/>
</dbReference>
<dbReference type="Proteomes" id="UP001356095">
    <property type="component" value="Unassembled WGS sequence"/>
</dbReference>
<feature type="compositionally biased region" description="Low complexity" evidence="2">
    <location>
        <begin position="7"/>
        <end position="19"/>
    </location>
</feature>
<comment type="caution">
    <text evidence="3">The sequence shown here is derived from an EMBL/GenBank/DDBJ whole genome shotgun (WGS) entry which is preliminary data.</text>
</comment>
<gene>
    <name evidence="3" type="ORF">Q8791_21840</name>
</gene>
<keyword evidence="4" id="KW-1185">Reference proteome</keyword>
<evidence type="ECO:0000256" key="2">
    <source>
        <dbReference type="SAM" id="MobiDB-lite"/>
    </source>
</evidence>
<proteinExistence type="inferred from homology"/>
<accession>A0ABU7KCA1</accession>
<dbReference type="Pfam" id="PF03780">
    <property type="entry name" value="Asp23"/>
    <property type="match status" value="1"/>
</dbReference>
<comment type="similarity">
    <text evidence="1">Belongs to the asp23 family.</text>
</comment>
<evidence type="ECO:0000313" key="4">
    <source>
        <dbReference type="Proteomes" id="UP001356095"/>
    </source>
</evidence>
<organism evidence="3 4">
    <name type="scientific">Nocardiopsis codii</name>
    <dbReference type="NCBI Taxonomy" id="3065942"/>
    <lineage>
        <taxon>Bacteria</taxon>
        <taxon>Bacillati</taxon>
        <taxon>Actinomycetota</taxon>
        <taxon>Actinomycetes</taxon>
        <taxon>Streptosporangiales</taxon>
        <taxon>Nocardiopsidaceae</taxon>
        <taxon>Nocardiopsis</taxon>
    </lineage>
</organism>
<dbReference type="RefSeq" id="WP_330093621.1">
    <property type="nucleotide sequence ID" value="NZ_JAUZMY010000023.1"/>
</dbReference>
<evidence type="ECO:0000313" key="3">
    <source>
        <dbReference type="EMBL" id="MEE2039860.1"/>
    </source>
</evidence>
<sequence>MTPSHTPARGAPPAAGPHSAPSPAPPEKRGSTSVADRVVERVACAAAAEHPSTRPVADRFGGLVGRGAARAEVRRGGSRVALRLEIAVAYPAALARTAEEVRAHVTATVEALTGLTVHSADIEIVALVPAPRVR</sequence>
<evidence type="ECO:0000256" key="1">
    <source>
        <dbReference type="ARBA" id="ARBA00005721"/>
    </source>
</evidence>
<protein>
    <submittedName>
        <fullName evidence="3">Asp23/Gls24 family envelope stress response protein</fullName>
    </submittedName>
</protein>
<name>A0ABU7KCA1_9ACTN</name>
<dbReference type="InterPro" id="IPR005531">
    <property type="entry name" value="Asp23"/>
</dbReference>
<reference evidence="3 4" key="1">
    <citation type="submission" date="2023-08" db="EMBL/GenBank/DDBJ databases">
        <authorList>
            <person name="Girao M."/>
            <person name="Carvalho M.F."/>
        </authorList>
    </citation>
    <scope>NUCLEOTIDE SEQUENCE [LARGE SCALE GENOMIC DNA]</scope>
    <source>
        <strain evidence="3 4">CT-R113</strain>
    </source>
</reference>